<gene>
    <name evidence="1" type="ORF">V7S43_015088</name>
</gene>
<reference evidence="1 2" key="1">
    <citation type="submission" date="2024-09" db="EMBL/GenBank/DDBJ databases">
        <title>Genome sequencing and assembly of Phytophthora oleae, isolate VK10A, causative agent of rot of olive drupes.</title>
        <authorList>
            <person name="Conti Taguali S."/>
            <person name="Riolo M."/>
            <person name="La Spada F."/>
            <person name="Cacciola S.O."/>
            <person name="Dionisio G."/>
        </authorList>
    </citation>
    <scope>NUCLEOTIDE SEQUENCE [LARGE SCALE GENOMIC DNA]</scope>
    <source>
        <strain evidence="1 2">VK10A</strain>
    </source>
</reference>
<evidence type="ECO:0000313" key="1">
    <source>
        <dbReference type="EMBL" id="KAL3659785.1"/>
    </source>
</evidence>
<dbReference type="Proteomes" id="UP001632037">
    <property type="component" value="Unassembled WGS sequence"/>
</dbReference>
<dbReference type="PANTHER" id="PTHR13510">
    <property type="entry name" value="FYVE-FINGER-CONTAINING RAB5 EFFECTOR PROTEIN RABENOSYN-5-RELATED"/>
    <property type="match status" value="1"/>
</dbReference>
<sequence>MVKGRFTVNPFPDLNLSEADTGNLHEIAGSILDANVQRYENFLTKENKKIDANHWKVLKTKENSTVYTARHHDVYRTETTNSSGLPSLLSLGTTVGALEDMMFGVVNPTLEIMRIKASYVDDLSGAAVLGQPGGPVRSGPVPVACGQVDGAGHPSPHH</sequence>
<proteinExistence type="predicted"/>
<name>A0ABD3F318_9STRA</name>
<dbReference type="EMBL" id="JBIMZQ010000044">
    <property type="protein sequence ID" value="KAL3659785.1"/>
    <property type="molecule type" value="Genomic_DNA"/>
</dbReference>
<keyword evidence="2" id="KW-1185">Reference proteome</keyword>
<comment type="caution">
    <text evidence="1">The sequence shown here is derived from an EMBL/GenBank/DDBJ whole genome shotgun (WGS) entry which is preliminary data.</text>
</comment>
<protein>
    <recommendedName>
        <fullName evidence="3">Reverse transcriptase Ty1/copia-type domain-containing protein</fullName>
    </recommendedName>
</protein>
<evidence type="ECO:0000313" key="2">
    <source>
        <dbReference type="Proteomes" id="UP001632037"/>
    </source>
</evidence>
<dbReference type="PANTHER" id="PTHR13510:SF44">
    <property type="entry name" value="RABENOSYN-5"/>
    <property type="match status" value="1"/>
</dbReference>
<accession>A0ABD3F318</accession>
<dbReference type="AlphaFoldDB" id="A0ABD3F318"/>
<organism evidence="1 2">
    <name type="scientific">Phytophthora oleae</name>
    <dbReference type="NCBI Taxonomy" id="2107226"/>
    <lineage>
        <taxon>Eukaryota</taxon>
        <taxon>Sar</taxon>
        <taxon>Stramenopiles</taxon>
        <taxon>Oomycota</taxon>
        <taxon>Peronosporomycetes</taxon>
        <taxon>Peronosporales</taxon>
        <taxon>Peronosporaceae</taxon>
        <taxon>Phytophthora</taxon>
    </lineage>
</organism>
<dbReference type="InterPro" id="IPR052727">
    <property type="entry name" value="Rab4/Rab5_effector"/>
</dbReference>
<evidence type="ECO:0008006" key="3">
    <source>
        <dbReference type="Google" id="ProtNLM"/>
    </source>
</evidence>